<organism evidence="1">
    <name type="scientific">Arundo donax</name>
    <name type="common">Giant reed</name>
    <name type="synonym">Donax arundinaceus</name>
    <dbReference type="NCBI Taxonomy" id="35708"/>
    <lineage>
        <taxon>Eukaryota</taxon>
        <taxon>Viridiplantae</taxon>
        <taxon>Streptophyta</taxon>
        <taxon>Embryophyta</taxon>
        <taxon>Tracheophyta</taxon>
        <taxon>Spermatophyta</taxon>
        <taxon>Magnoliopsida</taxon>
        <taxon>Liliopsida</taxon>
        <taxon>Poales</taxon>
        <taxon>Poaceae</taxon>
        <taxon>PACMAD clade</taxon>
        <taxon>Arundinoideae</taxon>
        <taxon>Arundineae</taxon>
        <taxon>Arundo</taxon>
    </lineage>
</organism>
<protein>
    <submittedName>
        <fullName evidence="1">Uncharacterized protein</fullName>
    </submittedName>
</protein>
<sequence>MLHGQARIVIRRAGARI</sequence>
<proteinExistence type="predicted"/>
<name>A0A0A9AWG7_ARUDO</name>
<reference evidence="1" key="2">
    <citation type="journal article" date="2015" name="Data Brief">
        <title>Shoot transcriptome of the giant reed, Arundo donax.</title>
        <authorList>
            <person name="Barrero R.A."/>
            <person name="Guerrero F.D."/>
            <person name="Moolhuijzen P."/>
            <person name="Goolsby J.A."/>
            <person name="Tidwell J."/>
            <person name="Bellgard S.E."/>
            <person name="Bellgard M.I."/>
        </authorList>
    </citation>
    <scope>NUCLEOTIDE SEQUENCE</scope>
    <source>
        <tissue evidence="1">Shoot tissue taken approximately 20 cm above the soil surface</tissue>
    </source>
</reference>
<reference evidence="1" key="1">
    <citation type="submission" date="2014-09" db="EMBL/GenBank/DDBJ databases">
        <authorList>
            <person name="Magalhaes I.L.F."/>
            <person name="Oliveira U."/>
            <person name="Santos F.R."/>
            <person name="Vidigal T.H.D.A."/>
            <person name="Brescovit A.D."/>
            <person name="Santos A.J."/>
        </authorList>
    </citation>
    <scope>NUCLEOTIDE SEQUENCE</scope>
    <source>
        <tissue evidence="1">Shoot tissue taken approximately 20 cm above the soil surface</tissue>
    </source>
</reference>
<evidence type="ECO:0000313" key="1">
    <source>
        <dbReference type="EMBL" id="JAD55476.1"/>
    </source>
</evidence>
<dbReference type="AlphaFoldDB" id="A0A0A9AWG7"/>
<dbReference type="EMBL" id="GBRH01242419">
    <property type="protein sequence ID" value="JAD55476.1"/>
    <property type="molecule type" value="Transcribed_RNA"/>
</dbReference>
<accession>A0A0A9AWG7</accession>